<proteinExistence type="predicted"/>
<name>A0A840E3X5_9BACT</name>
<dbReference type="RefSeq" id="WP_183496026.1">
    <property type="nucleotide sequence ID" value="NZ_JACIFF010000006.1"/>
</dbReference>
<organism evidence="2 3">
    <name type="scientific">Neolewinella aquimaris</name>
    <dbReference type="NCBI Taxonomy" id="1835722"/>
    <lineage>
        <taxon>Bacteria</taxon>
        <taxon>Pseudomonadati</taxon>
        <taxon>Bacteroidota</taxon>
        <taxon>Saprospiria</taxon>
        <taxon>Saprospirales</taxon>
        <taxon>Lewinellaceae</taxon>
        <taxon>Neolewinella</taxon>
    </lineage>
</organism>
<sequence length="184" mass="20026">MKRLLLIPAICCLSMLLWQCEKAEIVLPEEAATPASLSLDTRASAGATQISGIGFFAEPTDCDIASEGADYAIQLTGDLEGCLFVFVENFACSPSGTYRESGREYFVGTYNGEEGTFWTNYKFSGKYEGCNDDGTFSGAEIFGRCQHPIERGTGTGVFAGVRGRLDFKDDVEAGNFPFRGHLKY</sequence>
<dbReference type="SUPFAM" id="SSF159238">
    <property type="entry name" value="SO1590-like"/>
    <property type="match status" value="1"/>
</dbReference>
<comment type="caution">
    <text evidence="2">The sequence shown here is derived from an EMBL/GenBank/DDBJ whole genome shotgun (WGS) entry which is preliminary data.</text>
</comment>
<evidence type="ECO:0000256" key="1">
    <source>
        <dbReference type="SAM" id="SignalP"/>
    </source>
</evidence>
<dbReference type="InterPro" id="IPR023159">
    <property type="entry name" value="SO1590-like_sf"/>
</dbReference>
<keyword evidence="1" id="KW-0732">Signal</keyword>
<gene>
    <name evidence="2" type="ORF">GGR28_002407</name>
</gene>
<feature type="signal peptide" evidence="1">
    <location>
        <begin position="1"/>
        <end position="23"/>
    </location>
</feature>
<accession>A0A840E3X5</accession>
<dbReference type="Proteomes" id="UP000576209">
    <property type="component" value="Unassembled WGS sequence"/>
</dbReference>
<feature type="chain" id="PRO_5032887314" evidence="1">
    <location>
        <begin position="24"/>
        <end position="184"/>
    </location>
</feature>
<dbReference type="AlphaFoldDB" id="A0A840E3X5"/>
<dbReference type="EMBL" id="JACIFF010000006">
    <property type="protein sequence ID" value="MBB4079780.1"/>
    <property type="molecule type" value="Genomic_DNA"/>
</dbReference>
<evidence type="ECO:0000313" key="3">
    <source>
        <dbReference type="Proteomes" id="UP000576209"/>
    </source>
</evidence>
<dbReference type="Gene3D" id="2.40.350.10">
    <property type="entry name" value="SO1590-like"/>
    <property type="match status" value="1"/>
</dbReference>
<protein>
    <submittedName>
        <fullName evidence="2">Uncharacterized protein</fullName>
    </submittedName>
</protein>
<keyword evidence="3" id="KW-1185">Reference proteome</keyword>
<evidence type="ECO:0000313" key="2">
    <source>
        <dbReference type="EMBL" id="MBB4079780.1"/>
    </source>
</evidence>
<reference evidence="2 3" key="1">
    <citation type="submission" date="2020-08" db="EMBL/GenBank/DDBJ databases">
        <title>Genomic Encyclopedia of Type Strains, Phase IV (KMG-IV): sequencing the most valuable type-strain genomes for metagenomic binning, comparative biology and taxonomic classification.</title>
        <authorList>
            <person name="Goeker M."/>
        </authorList>
    </citation>
    <scope>NUCLEOTIDE SEQUENCE [LARGE SCALE GENOMIC DNA]</scope>
    <source>
        <strain evidence="2 3">DSM 105137</strain>
    </source>
</reference>